<dbReference type="SUPFAM" id="SSF53850">
    <property type="entry name" value="Periplasmic binding protein-like II"/>
    <property type="match status" value="1"/>
</dbReference>
<protein>
    <submittedName>
        <fullName evidence="4">Phosphate/phosphite/phosphonate ABC transporter substrate-binding protein</fullName>
    </submittedName>
</protein>
<gene>
    <name evidence="4" type="primary">phnD</name>
    <name evidence="4" type="ORF">ACFO5W_15570</name>
</gene>
<dbReference type="EMBL" id="JBHSGA010000018">
    <property type="protein sequence ID" value="MFC4528061.1"/>
    <property type="molecule type" value="Genomic_DNA"/>
</dbReference>
<sequence>MDMACRVRLGKGWRSSCRGGFLVGLLALGLPLHAEPAAATKAPDTFRFGILPVGSAAESRDQWQPLLKDLEKKLGRPVHIVSVSSYAGLFGAIKDQRVDAAILSGRLATEAVEHQHMSVIAQFVRGNDGKGNVAMLMVRADGPIHQLEDMFAKPGHWRYARSEMLSVGGYIAPEAEVFATRGLNSDTFFAGVRVGNQQNNALALVNGEVDVVANDGPDLYLFRQDFPGEASQLRVIWQSAPLPPEVLVVRESMPAALRNELTSFLHGYGHSPGVVGERERGNLSRIPDLIGFAPADNRVLQPFVDMEFLLIREQAQHGQWVNEQAREARLSQIDADYQRAVRALMQH</sequence>
<evidence type="ECO:0000256" key="3">
    <source>
        <dbReference type="SAM" id="SignalP"/>
    </source>
</evidence>
<dbReference type="RefSeq" id="WP_380004682.1">
    <property type="nucleotide sequence ID" value="NZ_JBHSGA010000018.1"/>
</dbReference>
<dbReference type="Pfam" id="PF12974">
    <property type="entry name" value="Phosphonate-bd"/>
    <property type="match status" value="1"/>
</dbReference>
<name>A0ABV9C5H7_9GAMM</name>
<dbReference type="NCBIfam" id="TIGR01098">
    <property type="entry name" value="3A0109s03R"/>
    <property type="match status" value="1"/>
</dbReference>
<comment type="similarity">
    <text evidence="1">Belongs to the phosphate/phosphite/phosphonate binding protein family.</text>
</comment>
<dbReference type="PANTHER" id="PTHR35841">
    <property type="entry name" value="PHOSPHONATES-BINDING PERIPLASMIC PROTEIN"/>
    <property type="match status" value="1"/>
</dbReference>
<proteinExistence type="inferred from homology"/>
<evidence type="ECO:0000256" key="2">
    <source>
        <dbReference type="ARBA" id="ARBA00022729"/>
    </source>
</evidence>
<accession>A0ABV9C5H7</accession>
<dbReference type="InterPro" id="IPR005770">
    <property type="entry name" value="PhnD"/>
</dbReference>
<keyword evidence="5" id="KW-1185">Reference proteome</keyword>
<reference evidence="5" key="1">
    <citation type="journal article" date="2019" name="Int. J. Syst. Evol. Microbiol.">
        <title>The Global Catalogue of Microorganisms (GCM) 10K type strain sequencing project: providing services to taxonomists for standard genome sequencing and annotation.</title>
        <authorList>
            <consortium name="The Broad Institute Genomics Platform"/>
            <consortium name="The Broad Institute Genome Sequencing Center for Infectious Disease"/>
            <person name="Wu L."/>
            <person name="Ma J."/>
        </authorList>
    </citation>
    <scope>NUCLEOTIDE SEQUENCE [LARGE SCALE GENOMIC DNA]</scope>
    <source>
        <strain evidence="5">CCM 4481</strain>
    </source>
</reference>
<dbReference type="PANTHER" id="PTHR35841:SF1">
    <property type="entry name" value="PHOSPHONATES-BINDING PERIPLASMIC PROTEIN"/>
    <property type="match status" value="1"/>
</dbReference>
<evidence type="ECO:0000313" key="5">
    <source>
        <dbReference type="Proteomes" id="UP001595961"/>
    </source>
</evidence>
<keyword evidence="2 3" id="KW-0732">Signal</keyword>
<feature type="signal peptide" evidence="3">
    <location>
        <begin position="1"/>
        <end position="34"/>
    </location>
</feature>
<evidence type="ECO:0000313" key="4">
    <source>
        <dbReference type="EMBL" id="MFC4528061.1"/>
    </source>
</evidence>
<comment type="caution">
    <text evidence="4">The sequence shown here is derived from an EMBL/GenBank/DDBJ whole genome shotgun (WGS) entry which is preliminary data.</text>
</comment>
<dbReference type="Proteomes" id="UP001595961">
    <property type="component" value="Unassembled WGS sequence"/>
</dbReference>
<evidence type="ECO:0000256" key="1">
    <source>
        <dbReference type="ARBA" id="ARBA00007162"/>
    </source>
</evidence>
<feature type="chain" id="PRO_5046241873" evidence="3">
    <location>
        <begin position="35"/>
        <end position="347"/>
    </location>
</feature>
<dbReference type="Gene3D" id="3.40.190.10">
    <property type="entry name" value="Periplasmic binding protein-like II"/>
    <property type="match status" value="2"/>
</dbReference>
<organism evidence="4 5">
    <name type="scientific">Dyella halodurans</name>
    <dbReference type="NCBI Taxonomy" id="1920171"/>
    <lineage>
        <taxon>Bacteria</taxon>
        <taxon>Pseudomonadati</taxon>
        <taxon>Pseudomonadota</taxon>
        <taxon>Gammaproteobacteria</taxon>
        <taxon>Lysobacterales</taxon>
        <taxon>Rhodanobacteraceae</taxon>
        <taxon>Dyella</taxon>
    </lineage>
</organism>